<protein>
    <submittedName>
        <fullName evidence="8">Uncharacterized protein MANES_15G012000</fullName>
    </submittedName>
</protein>
<feature type="domain" description="Ubiquitin-like protease family profile" evidence="7">
    <location>
        <begin position="322"/>
        <end position="494"/>
    </location>
</feature>
<evidence type="ECO:0000256" key="3">
    <source>
        <dbReference type="ARBA" id="ARBA00022786"/>
    </source>
</evidence>
<organism evidence="8">
    <name type="scientific">Rhizophora mucronata</name>
    <name type="common">Asiatic mangrove</name>
    <dbReference type="NCBI Taxonomy" id="61149"/>
    <lineage>
        <taxon>Eukaryota</taxon>
        <taxon>Viridiplantae</taxon>
        <taxon>Streptophyta</taxon>
        <taxon>Embryophyta</taxon>
        <taxon>Tracheophyta</taxon>
        <taxon>Spermatophyta</taxon>
        <taxon>Magnoliopsida</taxon>
        <taxon>eudicotyledons</taxon>
        <taxon>Gunneridae</taxon>
        <taxon>Pentapetalae</taxon>
        <taxon>rosids</taxon>
        <taxon>fabids</taxon>
        <taxon>Malpighiales</taxon>
        <taxon>Rhizophoraceae</taxon>
        <taxon>Rhizophora</taxon>
    </lineage>
</organism>
<evidence type="ECO:0000259" key="7">
    <source>
        <dbReference type="PROSITE" id="PS50600"/>
    </source>
</evidence>
<evidence type="ECO:0000256" key="6">
    <source>
        <dbReference type="SAM" id="MobiDB-lite"/>
    </source>
</evidence>
<dbReference type="EMBL" id="GGEC01023777">
    <property type="protein sequence ID" value="MBX04261.1"/>
    <property type="molecule type" value="Transcribed_RNA"/>
</dbReference>
<dbReference type="InterPro" id="IPR003653">
    <property type="entry name" value="Peptidase_C48_C"/>
</dbReference>
<sequence length="524" mass="61032">MGAITSNRKRDSYPYTNSPDFHASKKPRFSHLRQSSNRSPGSCNSTASRIARYPETTSKFRREVHAPCRIVKFGLSKLRSYDYSEKEMSSGGKMVNFLSKNLDSARRNAFGVIRFLFKEKDVIDVDIESQKLGKEILSDDSRYLVKGKEVIDLDEEPQKLGKEILSEDSSIEGVAVVEDGREWRSQDEILCSEEDNDVKIVEERSVVTVDGNFGLVEKAEKMMDSFALNREVDVTSVGAYKKLLEKAARRSSKLSDLNFEIELNEKKWSSLKLFERKPKEKPVEIPREPFLPLTKEEEAEVHHAFSACNRRKVLVSHKNSNIDITGEVLMCLTPCAWLNDEVINVYLELLKEREKREPQKFLKCHFCNTFFYKKLVSGKNTYDYKAVKRWTTERKLGYFLLDCDKIFIPVHREIHWCLAIINRKDQKFQYLDSLKGKDLRVLENLARYYVEEVKDKSRRDIDVSNWEREYVEDLPEQENGFDCGMFMIKYADFYSRGLGLCFSQEHMPYFRLRTAKEILGLRAG</sequence>
<evidence type="ECO:0000256" key="5">
    <source>
        <dbReference type="ARBA" id="ARBA00022807"/>
    </source>
</evidence>
<dbReference type="GO" id="GO:0006508">
    <property type="term" value="P:proteolysis"/>
    <property type="evidence" value="ECO:0007669"/>
    <property type="project" value="UniProtKB-KW"/>
</dbReference>
<evidence type="ECO:0000313" key="8">
    <source>
        <dbReference type="EMBL" id="MBX04261.1"/>
    </source>
</evidence>
<feature type="compositionally biased region" description="Polar residues" evidence="6">
    <location>
        <begin position="32"/>
        <end position="48"/>
    </location>
</feature>
<dbReference type="Gene3D" id="3.40.395.10">
    <property type="entry name" value="Adenoviral Proteinase, Chain A"/>
    <property type="match status" value="1"/>
</dbReference>
<proteinExistence type="inferred from homology"/>
<reference evidence="8" key="1">
    <citation type="submission" date="2018-02" db="EMBL/GenBank/DDBJ databases">
        <title>Rhizophora mucronata_Transcriptome.</title>
        <authorList>
            <person name="Meera S.P."/>
            <person name="Sreeshan A."/>
            <person name="Augustine A."/>
        </authorList>
    </citation>
    <scope>NUCLEOTIDE SEQUENCE</scope>
    <source>
        <tissue evidence="8">Leaf</tissue>
    </source>
</reference>
<evidence type="ECO:0000256" key="1">
    <source>
        <dbReference type="ARBA" id="ARBA00005234"/>
    </source>
</evidence>
<dbReference type="GO" id="GO:0016929">
    <property type="term" value="F:deSUMOylase activity"/>
    <property type="evidence" value="ECO:0007669"/>
    <property type="project" value="TreeGrafter"/>
</dbReference>
<dbReference type="GO" id="GO:0005634">
    <property type="term" value="C:nucleus"/>
    <property type="evidence" value="ECO:0007669"/>
    <property type="project" value="TreeGrafter"/>
</dbReference>
<keyword evidence="2" id="KW-0645">Protease</keyword>
<feature type="region of interest" description="Disordered" evidence="6">
    <location>
        <begin position="1"/>
        <end position="48"/>
    </location>
</feature>
<keyword evidence="5" id="KW-0788">Thiol protease</keyword>
<evidence type="ECO:0000256" key="4">
    <source>
        <dbReference type="ARBA" id="ARBA00022801"/>
    </source>
</evidence>
<dbReference type="Pfam" id="PF02902">
    <property type="entry name" value="Peptidase_C48"/>
    <property type="match status" value="1"/>
</dbReference>
<dbReference type="FunFam" id="3.40.395.10:FF:000005">
    <property type="entry name" value="Ubiquitin-like-specific protease ESD4"/>
    <property type="match status" value="1"/>
</dbReference>
<keyword evidence="4" id="KW-0378">Hydrolase</keyword>
<evidence type="ECO:0000256" key="2">
    <source>
        <dbReference type="ARBA" id="ARBA00022670"/>
    </source>
</evidence>
<dbReference type="PANTHER" id="PTHR12606:SF1">
    <property type="entry name" value="UBIQUITIN-LIKE-SPECIFIC PROTEASE 1A"/>
    <property type="match status" value="1"/>
</dbReference>
<dbReference type="AlphaFoldDB" id="A0A2P2KEY6"/>
<comment type="similarity">
    <text evidence="1">Belongs to the peptidase C48 family.</text>
</comment>
<name>A0A2P2KEY6_RHIMU</name>
<dbReference type="InterPro" id="IPR038765">
    <property type="entry name" value="Papain-like_cys_pep_sf"/>
</dbReference>
<keyword evidence="3" id="KW-0833">Ubl conjugation pathway</keyword>
<dbReference type="PANTHER" id="PTHR12606">
    <property type="entry name" value="SENTRIN/SUMO-SPECIFIC PROTEASE"/>
    <property type="match status" value="1"/>
</dbReference>
<dbReference type="GO" id="GO:0016926">
    <property type="term" value="P:protein desumoylation"/>
    <property type="evidence" value="ECO:0007669"/>
    <property type="project" value="TreeGrafter"/>
</dbReference>
<dbReference type="SUPFAM" id="SSF54001">
    <property type="entry name" value="Cysteine proteinases"/>
    <property type="match status" value="1"/>
</dbReference>
<accession>A0A2P2KEY6</accession>
<dbReference type="PROSITE" id="PS50600">
    <property type="entry name" value="ULP_PROTEASE"/>
    <property type="match status" value="1"/>
</dbReference>